<evidence type="ECO:0000256" key="1">
    <source>
        <dbReference type="SAM" id="MobiDB-lite"/>
    </source>
</evidence>
<name>A0A0E9QAM2_ANGAN</name>
<reference evidence="2" key="1">
    <citation type="submission" date="2014-11" db="EMBL/GenBank/DDBJ databases">
        <authorList>
            <person name="Amaro Gonzalez C."/>
        </authorList>
    </citation>
    <scope>NUCLEOTIDE SEQUENCE</scope>
</reference>
<proteinExistence type="predicted"/>
<protein>
    <submittedName>
        <fullName evidence="2">Uncharacterized protein</fullName>
    </submittedName>
</protein>
<reference evidence="2" key="2">
    <citation type="journal article" date="2015" name="Fish Shellfish Immunol.">
        <title>Early steps in the European eel (Anguilla anguilla)-Vibrio vulnificus interaction in the gills: Role of the RtxA13 toxin.</title>
        <authorList>
            <person name="Callol A."/>
            <person name="Pajuelo D."/>
            <person name="Ebbesson L."/>
            <person name="Teles M."/>
            <person name="MacKenzie S."/>
            <person name="Amaro C."/>
        </authorList>
    </citation>
    <scope>NUCLEOTIDE SEQUENCE</scope>
</reference>
<accession>A0A0E9QAM2</accession>
<feature type="region of interest" description="Disordered" evidence="1">
    <location>
        <begin position="49"/>
        <end position="72"/>
    </location>
</feature>
<evidence type="ECO:0000313" key="2">
    <source>
        <dbReference type="EMBL" id="JAH13173.1"/>
    </source>
</evidence>
<sequence length="104" mass="11560">MARRLHSGLRLCIFVRYPSVEPRHDASIGSFFFLIIKTCANFIGQTQRRHTGQNGGLGAVNKGEVHSGNSSPEAEDLSMAVATEVKYKVSIPFLFISLYLYILN</sequence>
<dbReference type="EMBL" id="GBXM01095404">
    <property type="protein sequence ID" value="JAH13173.1"/>
    <property type="molecule type" value="Transcribed_RNA"/>
</dbReference>
<dbReference type="AlphaFoldDB" id="A0A0E9QAM2"/>
<organism evidence="2">
    <name type="scientific">Anguilla anguilla</name>
    <name type="common">European freshwater eel</name>
    <name type="synonym">Muraena anguilla</name>
    <dbReference type="NCBI Taxonomy" id="7936"/>
    <lineage>
        <taxon>Eukaryota</taxon>
        <taxon>Metazoa</taxon>
        <taxon>Chordata</taxon>
        <taxon>Craniata</taxon>
        <taxon>Vertebrata</taxon>
        <taxon>Euteleostomi</taxon>
        <taxon>Actinopterygii</taxon>
        <taxon>Neopterygii</taxon>
        <taxon>Teleostei</taxon>
        <taxon>Anguilliformes</taxon>
        <taxon>Anguillidae</taxon>
        <taxon>Anguilla</taxon>
    </lineage>
</organism>